<dbReference type="SUPFAM" id="SSF53474">
    <property type="entry name" value="alpha/beta-Hydrolases"/>
    <property type="match status" value="1"/>
</dbReference>
<proteinExistence type="predicted"/>
<sequence>MNTIIVEEARNVHLSYTDSGPPKIDHSTPYTTIFAVHGSMFNGAVFKKLFPLCSRANIRFVSINRRGYPGSTDFTDKELEVFSPTTDAETESEKQKQRVDYLKARGRELLTFVDTFIQKHDLPPISKVEGEMGTKKKCGGIAILGWSLGHTVTFATLADLEDAPKEVQARLAAYLRAHILLEPPTIMIGRKPFPGTWVPAWEPSFTPTSATGLFMVLVSAYYIHGPGVVTLDPKLQTRDPTLMEHVAPALPSKDSSNVPSIYNMTPQDVEEIVSFHPVPRADALLSRTAMLWLDLHQVNYAKACYSETVRKRLLPEMKVVEIIADRTSAVVAGTFWQIWDDNEEEKEKVRKVTGLKDVKDFVEFKLMKGANHFMHWDHPQETMDLLVEILNE</sequence>
<reference evidence="2" key="1">
    <citation type="journal article" date="2021" name="Genome Biol. Evol.">
        <title>The assembled and annotated genome of the fairy-ring fungus Marasmius oreades.</title>
        <authorList>
            <person name="Hiltunen M."/>
            <person name="Ament-Velasquez S.L."/>
            <person name="Johannesson H."/>
        </authorList>
    </citation>
    <scope>NUCLEOTIDE SEQUENCE</scope>
    <source>
        <strain evidence="2">03SP1</strain>
    </source>
</reference>
<dbReference type="Gene3D" id="3.40.50.1820">
    <property type="entry name" value="alpha/beta hydrolase"/>
    <property type="match status" value="1"/>
</dbReference>
<dbReference type="KEGG" id="more:E1B28_006527"/>
<evidence type="ECO:0000313" key="3">
    <source>
        <dbReference type="Proteomes" id="UP001049176"/>
    </source>
</evidence>
<protein>
    <recommendedName>
        <fullName evidence="1">AB hydrolase-1 domain-containing protein</fullName>
    </recommendedName>
</protein>
<dbReference type="Proteomes" id="UP001049176">
    <property type="component" value="Chromosome 3"/>
</dbReference>
<organism evidence="2 3">
    <name type="scientific">Marasmius oreades</name>
    <name type="common">fairy-ring Marasmius</name>
    <dbReference type="NCBI Taxonomy" id="181124"/>
    <lineage>
        <taxon>Eukaryota</taxon>
        <taxon>Fungi</taxon>
        <taxon>Dikarya</taxon>
        <taxon>Basidiomycota</taxon>
        <taxon>Agaricomycotina</taxon>
        <taxon>Agaricomycetes</taxon>
        <taxon>Agaricomycetidae</taxon>
        <taxon>Agaricales</taxon>
        <taxon>Marasmiineae</taxon>
        <taxon>Marasmiaceae</taxon>
        <taxon>Marasmius</taxon>
    </lineage>
</organism>
<evidence type="ECO:0000259" key="1">
    <source>
        <dbReference type="Pfam" id="PF12697"/>
    </source>
</evidence>
<dbReference type="AlphaFoldDB" id="A0A9P7S5R3"/>
<name>A0A9P7S5R3_9AGAR</name>
<accession>A0A9P7S5R3</accession>
<dbReference type="RefSeq" id="XP_043012302.1">
    <property type="nucleotide sequence ID" value="XM_043151209.1"/>
</dbReference>
<comment type="caution">
    <text evidence="2">The sequence shown here is derived from an EMBL/GenBank/DDBJ whole genome shotgun (WGS) entry which is preliminary data.</text>
</comment>
<dbReference type="Pfam" id="PF12697">
    <property type="entry name" value="Abhydrolase_6"/>
    <property type="match status" value="1"/>
</dbReference>
<keyword evidence="3" id="KW-1185">Reference proteome</keyword>
<feature type="domain" description="AB hydrolase-1" evidence="1">
    <location>
        <begin position="35"/>
        <end position="383"/>
    </location>
</feature>
<dbReference type="InterPro" id="IPR029058">
    <property type="entry name" value="AB_hydrolase_fold"/>
</dbReference>
<gene>
    <name evidence="2" type="ORF">E1B28_006527</name>
</gene>
<evidence type="ECO:0000313" key="2">
    <source>
        <dbReference type="EMBL" id="KAG7095832.1"/>
    </source>
</evidence>
<dbReference type="OrthoDB" id="3466517at2759"/>
<dbReference type="EMBL" id="CM032183">
    <property type="protein sequence ID" value="KAG7095832.1"/>
    <property type="molecule type" value="Genomic_DNA"/>
</dbReference>
<dbReference type="GeneID" id="66075603"/>
<dbReference type="InterPro" id="IPR000073">
    <property type="entry name" value="AB_hydrolase_1"/>
</dbReference>